<accession>Q6W3N2</accession>
<dbReference type="PANTHER" id="PTHR41533">
    <property type="entry name" value="L,D-TRANSPEPTIDASE HI_1667-RELATED"/>
    <property type="match status" value="1"/>
</dbReference>
<keyword evidence="3" id="KW-0808">Transferase</keyword>
<comment type="pathway">
    <text evidence="1 7">Cell wall biogenesis; peptidoglycan biosynthesis.</text>
</comment>
<dbReference type="GO" id="GO:0008360">
    <property type="term" value="P:regulation of cell shape"/>
    <property type="evidence" value="ECO:0007669"/>
    <property type="project" value="UniProtKB-UniRule"/>
</dbReference>
<dbReference type="GO" id="GO:0016740">
    <property type="term" value="F:transferase activity"/>
    <property type="evidence" value="ECO:0007669"/>
    <property type="project" value="UniProtKB-KW"/>
</dbReference>
<dbReference type="InterPro" id="IPR005490">
    <property type="entry name" value="LD_TPept_cat_dom"/>
</dbReference>
<evidence type="ECO:0000256" key="2">
    <source>
        <dbReference type="ARBA" id="ARBA00005992"/>
    </source>
</evidence>
<dbReference type="Gene3D" id="1.10.101.10">
    <property type="entry name" value="PGBD-like superfamily/PGBD"/>
    <property type="match status" value="1"/>
</dbReference>
<evidence type="ECO:0000313" key="9">
    <source>
        <dbReference type="EMBL" id="AAQ75149.1"/>
    </source>
</evidence>
<dbReference type="SUPFAM" id="SSF141523">
    <property type="entry name" value="L,D-transpeptidase catalytic domain-like"/>
    <property type="match status" value="1"/>
</dbReference>
<gene>
    <name evidence="9" type="primary">NT02AP0026</name>
</gene>
<reference evidence="9" key="1">
    <citation type="journal article" date="2003" name="Appl. Environ. Microbiol.">
        <title>Evidence of chemolithoautotrophy in the bacterial community associated with Alvinella pompejana, a hydrothermal vent polychaete.</title>
        <authorList>
            <person name="Campbell B.J."/>
            <person name="Stein J.L."/>
            <person name="Cary S.C."/>
        </authorList>
    </citation>
    <scope>NUCLEOTIDE SEQUENCE</scope>
</reference>
<evidence type="ECO:0000256" key="5">
    <source>
        <dbReference type="ARBA" id="ARBA00022984"/>
    </source>
</evidence>
<evidence type="ECO:0000259" key="8">
    <source>
        <dbReference type="PROSITE" id="PS52029"/>
    </source>
</evidence>
<dbReference type="InterPro" id="IPR036366">
    <property type="entry name" value="PGBDSf"/>
</dbReference>
<name>Q6W3N2_9BACT</name>
<dbReference type="AlphaFoldDB" id="Q6W3N2"/>
<feature type="active site" description="Nucleophile" evidence="7">
    <location>
        <position position="461"/>
    </location>
</feature>
<dbReference type="PANTHER" id="PTHR41533:SF2">
    <property type="entry name" value="BLR7131 PROTEIN"/>
    <property type="match status" value="1"/>
</dbReference>
<keyword evidence="4 7" id="KW-0133">Cell shape</keyword>
<evidence type="ECO:0000256" key="4">
    <source>
        <dbReference type="ARBA" id="ARBA00022960"/>
    </source>
</evidence>
<dbReference type="Pfam" id="PF20142">
    <property type="entry name" value="Scaffold"/>
    <property type="match status" value="1"/>
</dbReference>
<dbReference type="InterPro" id="IPR045380">
    <property type="entry name" value="LD_TPept_scaffold_dom"/>
</dbReference>
<dbReference type="GO" id="GO:0009252">
    <property type="term" value="P:peptidoglycan biosynthetic process"/>
    <property type="evidence" value="ECO:0007669"/>
    <property type="project" value="UniProtKB-UniPathway"/>
</dbReference>
<organism evidence="9">
    <name type="scientific">Alvinella pompejana epibiont 6C6</name>
    <dbReference type="NCBI Taxonomy" id="244799"/>
    <lineage>
        <taxon>Bacteria</taxon>
        <taxon>Pseudomonadati</taxon>
        <taxon>Campylobacterota</taxon>
    </lineage>
</organism>
<dbReference type="InterPro" id="IPR038063">
    <property type="entry name" value="Transpep_catalytic_dom"/>
</dbReference>
<evidence type="ECO:0000256" key="7">
    <source>
        <dbReference type="PROSITE-ProRule" id="PRU01373"/>
    </source>
</evidence>
<dbReference type="GO" id="GO:0004180">
    <property type="term" value="F:carboxypeptidase activity"/>
    <property type="evidence" value="ECO:0007669"/>
    <property type="project" value="UniProtKB-ARBA"/>
</dbReference>
<dbReference type="PROSITE" id="PS52029">
    <property type="entry name" value="LD_TPASE"/>
    <property type="match status" value="1"/>
</dbReference>
<dbReference type="Pfam" id="PF03734">
    <property type="entry name" value="YkuD"/>
    <property type="match status" value="1"/>
</dbReference>
<sequence>MGMVLRIILLLITIYSFLSATLLDNQINLQLKDESREVKELYSLNGNRPLWIGHAKNYHSLVDALNNPYFNYKGKVFYRDVINQYGYLLQDGMDLNQNSVELATLDIALTKSYIELTKFIVQSDVDWDMVQQKIKDLELQDIKAVWEMVRKKVPSTKRLFNALAKNDIVSLFNSLTPLPKRHSDLIDALEIYRAIPTKLPRIPYTRNFSGLKFGDVDRKIAKIKERLAMEGDYPKESGAIYSDIFDEKLKSAIYRYKERFNLEQNGIIDKVTIYYMNKPISLLIDSIITNLDKLKVSPNKFPDEFIMVNIPDFTMDYYKDGISNLHMSAVVGRDKRPTPIFHSKMTYLELNPNWNIPENLVRKDLIPTLIEEPDYMEKHNIHVFYGWKDKKEIKNLDINKLTRYLDEKNGHIPYRFVQYPGDDNALGRIKFMFPNKYSVYLHDTDNKSLFERRYRVYSSGCMRISKPFQLLEALKPHLKSSDIAQIDRYRQTLKNKIMRFTKSLPVYTTYFTVFKRDGMVFFRKDIYGYDKMIQDATVKDDSYMDREESSILNEEYSVY</sequence>
<dbReference type="SUPFAM" id="SSF47090">
    <property type="entry name" value="PGBD-like"/>
    <property type="match status" value="1"/>
</dbReference>
<feature type="domain" description="L,D-TPase catalytic" evidence="8">
    <location>
        <begin position="304"/>
        <end position="486"/>
    </location>
</feature>
<dbReference type="InterPro" id="IPR036365">
    <property type="entry name" value="PGBD-like_sf"/>
</dbReference>
<dbReference type="CDD" id="cd16913">
    <property type="entry name" value="YkuD_like"/>
    <property type="match status" value="1"/>
</dbReference>
<dbReference type="GO" id="GO:0071555">
    <property type="term" value="P:cell wall organization"/>
    <property type="evidence" value="ECO:0007669"/>
    <property type="project" value="UniProtKB-UniRule"/>
</dbReference>
<evidence type="ECO:0000256" key="3">
    <source>
        <dbReference type="ARBA" id="ARBA00022679"/>
    </source>
</evidence>
<keyword evidence="5 7" id="KW-0573">Peptidoglycan synthesis</keyword>
<dbReference type="UniPathway" id="UPA00219"/>
<protein>
    <submittedName>
        <fullName evidence="9">Uncharacterized protein NT02AP0026</fullName>
    </submittedName>
</protein>
<dbReference type="EMBL" id="AY312990">
    <property type="protein sequence ID" value="AAQ75149.1"/>
    <property type="molecule type" value="Genomic_DNA"/>
</dbReference>
<comment type="similarity">
    <text evidence="2">Belongs to the YkuD family.</text>
</comment>
<keyword evidence="6 7" id="KW-0961">Cell wall biogenesis/degradation</keyword>
<proteinExistence type="inferred from homology"/>
<feature type="active site" description="Proton donor/acceptor" evidence="7">
    <location>
        <position position="442"/>
    </location>
</feature>
<dbReference type="InterPro" id="IPR052905">
    <property type="entry name" value="LD-transpeptidase_YkuD-like"/>
</dbReference>
<dbReference type="Gene3D" id="2.40.440.10">
    <property type="entry name" value="L,D-transpeptidase catalytic domain-like"/>
    <property type="match status" value="1"/>
</dbReference>
<evidence type="ECO:0000256" key="6">
    <source>
        <dbReference type="ARBA" id="ARBA00023316"/>
    </source>
</evidence>
<evidence type="ECO:0000256" key="1">
    <source>
        <dbReference type="ARBA" id="ARBA00004752"/>
    </source>
</evidence>